<dbReference type="CDD" id="cd07814">
    <property type="entry name" value="SRPBCC_CalC_Aha1-like"/>
    <property type="match status" value="1"/>
</dbReference>
<comment type="similarity">
    <text evidence="1">Belongs to the AHA1 family.</text>
</comment>
<protein>
    <submittedName>
        <fullName evidence="3">Polyketide cyclase</fullName>
    </submittedName>
</protein>
<accession>A0A074LWT7</accession>
<feature type="domain" description="Activator of Hsp90 ATPase homologue 1/2-like C-terminal" evidence="2">
    <location>
        <begin position="19"/>
        <end position="142"/>
    </location>
</feature>
<evidence type="ECO:0000259" key="2">
    <source>
        <dbReference type="Pfam" id="PF08327"/>
    </source>
</evidence>
<dbReference type="STRING" id="1157490.EL26_03270"/>
<evidence type="ECO:0000313" key="4">
    <source>
        <dbReference type="Proteomes" id="UP000027931"/>
    </source>
</evidence>
<reference evidence="3 4" key="1">
    <citation type="journal article" date="2013" name="Int. J. Syst. Evol. Microbiol.">
        <title>Tumebacillus flagellatus sp. nov., an alpha-amylase/pullulanase-producing bacterium isolated from cassava wastewater.</title>
        <authorList>
            <person name="Wang Q."/>
            <person name="Xie N."/>
            <person name="Qin Y."/>
            <person name="Shen N."/>
            <person name="Zhu J."/>
            <person name="Mi H."/>
            <person name="Huang R."/>
        </authorList>
    </citation>
    <scope>NUCLEOTIDE SEQUENCE [LARGE SCALE GENOMIC DNA]</scope>
    <source>
        <strain evidence="3 4">GST4</strain>
    </source>
</reference>
<organism evidence="3 4">
    <name type="scientific">Tumebacillus flagellatus</name>
    <dbReference type="NCBI Taxonomy" id="1157490"/>
    <lineage>
        <taxon>Bacteria</taxon>
        <taxon>Bacillati</taxon>
        <taxon>Bacillota</taxon>
        <taxon>Bacilli</taxon>
        <taxon>Bacillales</taxon>
        <taxon>Alicyclobacillaceae</taxon>
        <taxon>Tumebacillus</taxon>
    </lineage>
</organism>
<dbReference type="Gene3D" id="3.30.530.20">
    <property type="match status" value="1"/>
</dbReference>
<dbReference type="InterPro" id="IPR023393">
    <property type="entry name" value="START-like_dom_sf"/>
</dbReference>
<dbReference type="Proteomes" id="UP000027931">
    <property type="component" value="Unassembled WGS sequence"/>
</dbReference>
<evidence type="ECO:0000313" key="3">
    <source>
        <dbReference type="EMBL" id="KEO84553.1"/>
    </source>
</evidence>
<sequence>MAAGGTLPMEDISKVVVFNAPIEKVWKAVSTAEGITSWFMPNDMKAEMGYEFTFEAGQFGKSPCKVTELDAPHLLGFDWGKDWHLTFKLKDLGDNKTEFNLIHSGWDENMSTEHGQPHTVVRGHMDMGWDNIVANKLRDIVEA</sequence>
<evidence type="ECO:0000256" key="1">
    <source>
        <dbReference type="ARBA" id="ARBA00006817"/>
    </source>
</evidence>
<comment type="caution">
    <text evidence="3">The sequence shown here is derived from an EMBL/GenBank/DDBJ whole genome shotgun (WGS) entry which is preliminary data.</text>
</comment>
<dbReference type="AlphaFoldDB" id="A0A074LWT7"/>
<dbReference type="InterPro" id="IPR013538">
    <property type="entry name" value="ASHA1/2-like_C"/>
</dbReference>
<keyword evidence="4" id="KW-1185">Reference proteome</keyword>
<name>A0A074LWT7_9BACL</name>
<proteinExistence type="inferred from homology"/>
<dbReference type="eggNOG" id="COG3832">
    <property type="taxonomic scope" value="Bacteria"/>
</dbReference>
<dbReference type="SUPFAM" id="SSF55961">
    <property type="entry name" value="Bet v1-like"/>
    <property type="match status" value="1"/>
</dbReference>
<gene>
    <name evidence="3" type="ORF">EL26_03270</name>
</gene>
<dbReference type="Pfam" id="PF08327">
    <property type="entry name" value="AHSA1"/>
    <property type="match status" value="1"/>
</dbReference>
<dbReference type="EMBL" id="JMIR01000003">
    <property type="protein sequence ID" value="KEO84553.1"/>
    <property type="molecule type" value="Genomic_DNA"/>
</dbReference>